<feature type="non-terminal residue" evidence="3">
    <location>
        <position position="238"/>
    </location>
</feature>
<reference evidence="3" key="1">
    <citation type="submission" date="2023-06" db="EMBL/GenBank/DDBJ databases">
        <authorList>
            <person name="Delattre M."/>
        </authorList>
    </citation>
    <scope>NUCLEOTIDE SEQUENCE</scope>
    <source>
        <strain evidence="3">AF72</strain>
    </source>
</reference>
<dbReference type="Proteomes" id="UP001177023">
    <property type="component" value="Unassembled WGS sequence"/>
</dbReference>
<organism evidence="3 4">
    <name type="scientific">Mesorhabditis spiculigera</name>
    <dbReference type="NCBI Taxonomy" id="96644"/>
    <lineage>
        <taxon>Eukaryota</taxon>
        <taxon>Metazoa</taxon>
        <taxon>Ecdysozoa</taxon>
        <taxon>Nematoda</taxon>
        <taxon>Chromadorea</taxon>
        <taxon>Rhabditida</taxon>
        <taxon>Rhabditina</taxon>
        <taxon>Rhabditomorpha</taxon>
        <taxon>Rhabditoidea</taxon>
        <taxon>Rhabditidae</taxon>
        <taxon>Mesorhabditinae</taxon>
        <taxon>Mesorhabditis</taxon>
    </lineage>
</organism>
<dbReference type="Pfam" id="PF19298">
    <property type="entry name" value="KshA_C"/>
    <property type="match status" value="2"/>
</dbReference>
<protein>
    <recommendedName>
        <fullName evidence="2">3-ketosteroid-9-alpha-monooxygenase oxygenase component-like C-terminal domain-containing protein</fullName>
    </recommendedName>
</protein>
<accession>A0AA36FNE9</accession>
<evidence type="ECO:0000259" key="2">
    <source>
        <dbReference type="Pfam" id="PF19298"/>
    </source>
</evidence>
<evidence type="ECO:0000256" key="1">
    <source>
        <dbReference type="ARBA" id="ARBA00023002"/>
    </source>
</evidence>
<evidence type="ECO:0000313" key="4">
    <source>
        <dbReference type="Proteomes" id="UP001177023"/>
    </source>
</evidence>
<evidence type="ECO:0000313" key="3">
    <source>
        <dbReference type="EMBL" id="CAJ0557512.1"/>
    </source>
</evidence>
<feature type="domain" description="3-ketosteroid-9-alpha-monooxygenase oxygenase component-like C-terminal" evidence="2">
    <location>
        <begin position="36"/>
        <end position="145"/>
    </location>
</feature>
<comment type="caution">
    <text evidence="3">The sequence shown here is derived from an EMBL/GenBank/DDBJ whole genome shotgun (WGS) entry which is preliminary data.</text>
</comment>
<gene>
    <name evidence="3" type="ORF">MSPICULIGERA_LOCUS270</name>
</gene>
<name>A0AA36FNE9_9BILA</name>
<dbReference type="AlphaFoldDB" id="A0AA36FNE9"/>
<dbReference type="SUPFAM" id="SSF55961">
    <property type="entry name" value="Bet v1-like"/>
    <property type="match status" value="1"/>
</dbReference>
<dbReference type="EMBL" id="CATQJA010000023">
    <property type="protein sequence ID" value="CAJ0557512.1"/>
    <property type="molecule type" value="Genomic_DNA"/>
</dbReference>
<dbReference type="Gene3D" id="3.90.380.10">
    <property type="entry name" value="Naphthalene 1,2-dioxygenase Alpha Subunit, Chain A, domain 1"/>
    <property type="match status" value="1"/>
</dbReference>
<dbReference type="GO" id="GO:0008203">
    <property type="term" value="P:cholesterol metabolic process"/>
    <property type="evidence" value="ECO:0007669"/>
    <property type="project" value="InterPro"/>
</dbReference>
<dbReference type="InterPro" id="IPR045605">
    <property type="entry name" value="KshA-like_C"/>
</dbReference>
<sequence length="238" mass="27198">MGRQRQMYRDPLCTPRSTACQNPRLDHLEQDGLLFVWHDPEGNPPPAEVAIPIIKDSGPRMDRLEIVDNVVDMAHFFYVALFVSTHFKNVFEGHVAIQEQSGINRDDIVTWTDPDVPKLVSNFSVAAYHGPSFMIDDLVYQYENVQGGFGFDQLPLSADQTVDAMIGYISVGFEQDIEIWKNKTRIDNPLLCTEDGPVYQLRRWYEQFYVDVADVTPEMIDRFEFEMDTSKPIAGAAQ</sequence>
<keyword evidence="1" id="KW-0560">Oxidoreductase</keyword>
<dbReference type="GO" id="GO:0016491">
    <property type="term" value="F:oxidoreductase activity"/>
    <property type="evidence" value="ECO:0007669"/>
    <property type="project" value="UniProtKB-KW"/>
</dbReference>
<proteinExistence type="predicted"/>
<keyword evidence="4" id="KW-1185">Reference proteome</keyword>
<feature type="domain" description="3-ketosteroid-9-alpha-monooxygenase oxygenase component-like C-terminal" evidence="2">
    <location>
        <begin position="158"/>
        <end position="209"/>
    </location>
</feature>